<dbReference type="GO" id="GO:0047492">
    <property type="term" value="F:xanthan lyase activity"/>
    <property type="evidence" value="ECO:0007669"/>
    <property type="project" value="UniProtKB-EC"/>
</dbReference>
<keyword evidence="8" id="KW-0456">Lyase</keyword>
<protein>
    <submittedName>
        <fullName evidence="8">Xanthan lyase</fullName>
        <ecNumber evidence="8">4.2.2.12</ecNumber>
    </submittedName>
</protein>
<dbReference type="EC" id="4.2.2.12" evidence="8"/>
<dbReference type="GO" id="GO:0051539">
    <property type="term" value="F:4 iron, 4 sulfur cluster binding"/>
    <property type="evidence" value="ECO:0007669"/>
    <property type="project" value="UniProtKB-KW"/>
</dbReference>
<dbReference type="GO" id="GO:0046872">
    <property type="term" value="F:metal ion binding"/>
    <property type="evidence" value="ECO:0007669"/>
    <property type="project" value="UniProtKB-KW"/>
</dbReference>
<organism evidence="8 9">
    <name type="scientific">Rubripirellula tenax</name>
    <dbReference type="NCBI Taxonomy" id="2528015"/>
    <lineage>
        <taxon>Bacteria</taxon>
        <taxon>Pseudomonadati</taxon>
        <taxon>Planctomycetota</taxon>
        <taxon>Planctomycetia</taxon>
        <taxon>Pirellulales</taxon>
        <taxon>Pirellulaceae</taxon>
        <taxon>Rubripirellula</taxon>
    </lineage>
</organism>
<name>A0A5C6FG48_9BACT</name>
<keyword evidence="4" id="KW-0408">Iron</keyword>
<feature type="compositionally biased region" description="Polar residues" evidence="6">
    <location>
        <begin position="126"/>
        <end position="138"/>
    </location>
</feature>
<gene>
    <name evidence="8" type="primary">xly</name>
    <name evidence="8" type="ORF">Poly51_14080</name>
</gene>
<keyword evidence="2" id="KW-0479">Metal-binding</keyword>
<dbReference type="EMBL" id="SJPW01000002">
    <property type="protein sequence ID" value="TWU58629.1"/>
    <property type="molecule type" value="Genomic_DNA"/>
</dbReference>
<dbReference type="PANTHER" id="PTHR43498">
    <property type="entry name" value="FERREDOXIN:COB-COM HETERODISULFIDE REDUCTASE SUBUNIT A"/>
    <property type="match status" value="1"/>
</dbReference>
<proteinExistence type="predicted"/>
<feature type="region of interest" description="Disordered" evidence="6">
    <location>
        <begin position="126"/>
        <end position="145"/>
    </location>
</feature>
<evidence type="ECO:0000256" key="4">
    <source>
        <dbReference type="ARBA" id="ARBA00023004"/>
    </source>
</evidence>
<evidence type="ECO:0000256" key="1">
    <source>
        <dbReference type="ARBA" id="ARBA00022485"/>
    </source>
</evidence>
<evidence type="ECO:0000256" key="5">
    <source>
        <dbReference type="ARBA" id="ARBA00023014"/>
    </source>
</evidence>
<evidence type="ECO:0000256" key="6">
    <source>
        <dbReference type="SAM" id="MobiDB-lite"/>
    </source>
</evidence>
<dbReference type="RefSeq" id="WP_246114310.1">
    <property type="nucleotide sequence ID" value="NZ_SJPW01000002.1"/>
</dbReference>
<dbReference type="GO" id="GO:0016491">
    <property type="term" value="F:oxidoreductase activity"/>
    <property type="evidence" value="ECO:0007669"/>
    <property type="project" value="UniProtKB-KW"/>
</dbReference>
<sequence length="715" mass="79997">MKHVRSLLSLHSAFALSRLCFRSLLFGIAVTTMPIATSSLFADTPDAVAYDVVIYGGTSAAITTAVQTKRMGKSVIVVCPDKHLGGLTSGGLGWTDSGNKNAVGGLSRDFYHRVWKHYQNPDAWNWQPQSEFGTRNQSPPGPDGDGGTMWVFEPHVAEQIFDDWMAEYQIPVFRDQWIDRSPGGVVMRNGRIESFRTQSGQTYRGKMFVDVTYEGDLMAAAGIDYHVGREAAKKYDESFGGVQTGVFHHAHFFAKPISPYVVPNDPASGLLPRISADPPGNFADGDNRVQAYCFRMCLTNVEANRRPFPRPAGYDASQYELLLRVFESGWRDQFKKFDRMPNHKTDTNNHGPFSTDNIGMNFDYPDADYDRRREIIAEHETYQKGLMYFMANDPRVPAEVRNAMSKWGLPKDEFPDTDGWPHQLYVREARRMIGEYIMTEHDCLDKKPTPDSIGMGSYTLDSHNVQRYVTPDGWVQNEGDVGVHTPRAYEIAFGSIVPKKSQCQNLLVPVCVSSSHMAFGSIRMEPVFMVLGQSAATAACLSIDQDQPVQDLPYETLKKRLVDDGQVLELESTDEHPSNKMEGVVIDDSRAILKGAWTPSHTNKPFVDSGYRHNRNMADGGISATFQTPLDTGRYRVRMSYPPNSNRATQVPVTVVHDGGETTIRINQRQRPSVDGLFVDLGIFSFTDSGVVRVDTQDTDGFVVIDAVQFRKLDE</sequence>
<comment type="caution">
    <text evidence="8">The sequence shown here is derived from an EMBL/GenBank/DDBJ whole genome shotgun (WGS) entry which is preliminary data.</text>
</comment>
<evidence type="ECO:0000313" key="8">
    <source>
        <dbReference type="EMBL" id="TWU58629.1"/>
    </source>
</evidence>
<dbReference type="PANTHER" id="PTHR43498:SF1">
    <property type="entry name" value="COB--COM HETERODISULFIDE REDUCTASE IRON-SULFUR SUBUNIT A"/>
    <property type="match status" value="1"/>
</dbReference>
<reference evidence="8 9" key="1">
    <citation type="submission" date="2019-02" db="EMBL/GenBank/DDBJ databases">
        <title>Deep-cultivation of Planctomycetes and their phenomic and genomic characterization uncovers novel biology.</title>
        <authorList>
            <person name="Wiegand S."/>
            <person name="Jogler M."/>
            <person name="Boedeker C."/>
            <person name="Pinto D."/>
            <person name="Vollmers J."/>
            <person name="Rivas-Marin E."/>
            <person name="Kohn T."/>
            <person name="Peeters S.H."/>
            <person name="Heuer A."/>
            <person name="Rast P."/>
            <person name="Oberbeckmann S."/>
            <person name="Bunk B."/>
            <person name="Jeske O."/>
            <person name="Meyerdierks A."/>
            <person name="Storesund J.E."/>
            <person name="Kallscheuer N."/>
            <person name="Luecker S."/>
            <person name="Lage O.M."/>
            <person name="Pohl T."/>
            <person name="Merkel B.J."/>
            <person name="Hornburger P."/>
            <person name="Mueller R.-W."/>
            <person name="Bruemmer F."/>
            <person name="Labrenz M."/>
            <person name="Spormann A.M."/>
            <person name="Op Den Camp H."/>
            <person name="Overmann J."/>
            <person name="Amann R."/>
            <person name="Jetten M.S.M."/>
            <person name="Mascher T."/>
            <person name="Medema M.H."/>
            <person name="Devos D.P."/>
            <person name="Kaster A.-K."/>
            <person name="Ovreas L."/>
            <person name="Rohde M."/>
            <person name="Galperin M.Y."/>
            <person name="Jogler C."/>
        </authorList>
    </citation>
    <scope>NUCLEOTIDE SEQUENCE [LARGE SCALE GENOMIC DNA]</scope>
    <source>
        <strain evidence="8 9">Poly51</strain>
    </source>
</reference>
<evidence type="ECO:0000313" key="9">
    <source>
        <dbReference type="Proteomes" id="UP000318288"/>
    </source>
</evidence>
<dbReference type="AlphaFoldDB" id="A0A5C6FG48"/>
<keyword evidence="9" id="KW-1185">Reference proteome</keyword>
<evidence type="ECO:0000256" key="2">
    <source>
        <dbReference type="ARBA" id="ARBA00022723"/>
    </source>
</evidence>
<keyword evidence="5" id="KW-0411">Iron-sulfur</keyword>
<keyword evidence="3" id="KW-0560">Oxidoreductase</keyword>
<feature type="domain" description="Golvesin/Xly CBD-like" evidence="7">
    <location>
        <begin position="587"/>
        <end position="711"/>
    </location>
</feature>
<keyword evidence="1" id="KW-0004">4Fe-4S</keyword>
<dbReference type="InterPro" id="IPR036188">
    <property type="entry name" value="FAD/NAD-bd_sf"/>
</dbReference>
<dbReference type="InterPro" id="IPR033803">
    <property type="entry name" value="CBD-like_Golvesin-Xly"/>
</dbReference>
<dbReference type="Pfam" id="PF12831">
    <property type="entry name" value="FAD_oxidored"/>
    <property type="match status" value="1"/>
</dbReference>
<dbReference type="SUPFAM" id="SSF51905">
    <property type="entry name" value="FAD/NAD(P)-binding domain"/>
    <property type="match status" value="1"/>
</dbReference>
<accession>A0A5C6FG48</accession>
<evidence type="ECO:0000259" key="7">
    <source>
        <dbReference type="Pfam" id="PF25275"/>
    </source>
</evidence>
<dbReference type="InterPro" id="IPR039650">
    <property type="entry name" value="HdrA-like"/>
</dbReference>
<dbReference type="Pfam" id="PF25275">
    <property type="entry name" value="Golvesin_C"/>
    <property type="match status" value="1"/>
</dbReference>
<dbReference type="Proteomes" id="UP000318288">
    <property type="component" value="Unassembled WGS sequence"/>
</dbReference>
<evidence type="ECO:0000256" key="3">
    <source>
        <dbReference type="ARBA" id="ARBA00023002"/>
    </source>
</evidence>